<dbReference type="PANTHER" id="PTHR24346:SF42">
    <property type="entry name" value="SERINE_THREONINE-PROTEIN KINASE SIK3"/>
    <property type="match status" value="1"/>
</dbReference>
<evidence type="ECO:0000256" key="4">
    <source>
        <dbReference type="ARBA" id="ARBA00022741"/>
    </source>
</evidence>
<dbReference type="PROSITE" id="PS50011">
    <property type="entry name" value="PROTEIN_KINASE_DOM"/>
    <property type="match status" value="1"/>
</dbReference>
<dbReference type="FunFam" id="1.10.510.10:FF:000571">
    <property type="entry name" value="Maternal embryonic leucine zipper kinase"/>
    <property type="match status" value="1"/>
</dbReference>
<evidence type="ECO:0000313" key="10">
    <source>
        <dbReference type="EMBL" id="KAJ9595731.1"/>
    </source>
</evidence>
<comment type="catalytic activity">
    <reaction evidence="8">
        <text>L-seryl-[protein] + ATP = O-phospho-L-seryl-[protein] + ADP + H(+)</text>
        <dbReference type="Rhea" id="RHEA:17989"/>
        <dbReference type="Rhea" id="RHEA-COMP:9863"/>
        <dbReference type="Rhea" id="RHEA-COMP:11604"/>
        <dbReference type="ChEBI" id="CHEBI:15378"/>
        <dbReference type="ChEBI" id="CHEBI:29999"/>
        <dbReference type="ChEBI" id="CHEBI:30616"/>
        <dbReference type="ChEBI" id="CHEBI:83421"/>
        <dbReference type="ChEBI" id="CHEBI:456216"/>
        <dbReference type="EC" id="2.7.11.1"/>
    </reaction>
</comment>
<evidence type="ECO:0000256" key="3">
    <source>
        <dbReference type="ARBA" id="ARBA00022679"/>
    </source>
</evidence>
<dbReference type="GO" id="GO:0035556">
    <property type="term" value="P:intracellular signal transduction"/>
    <property type="evidence" value="ECO:0007669"/>
    <property type="project" value="TreeGrafter"/>
</dbReference>
<gene>
    <name evidence="10" type="ORF">L9F63_013094</name>
</gene>
<dbReference type="Gene3D" id="1.10.510.10">
    <property type="entry name" value="Transferase(Phosphotransferase) domain 1"/>
    <property type="match status" value="1"/>
</dbReference>
<dbReference type="SUPFAM" id="SSF56112">
    <property type="entry name" value="Protein kinase-like (PK-like)"/>
    <property type="match status" value="1"/>
</dbReference>
<evidence type="ECO:0000256" key="6">
    <source>
        <dbReference type="ARBA" id="ARBA00022840"/>
    </source>
</evidence>
<reference evidence="10" key="1">
    <citation type="journal article" date="2023" name="IScience">
        <title>Live-bearing cockroach genome reveals convergent evolutionary mechanisms linked to viviparity in insects and beyond.</title>
        <authorList>
            <person name="Fouks B."/>
            <person name="Harrison M.C."/>
            <person name="Mikhailova A.A."/>
            <person name="Marchal E."/>
            <person name="English S."/>
            <person name="Carruthers M."/>
            <person name="Jennings E.C."/>
            <person name="Chiamaka E.L."/>
            <person name="Frigard R.A."/>
            <person name="Pippel M."/>
            <person name="Attardo G.M."/>
            <person name="Benoit J.B."/>
            <person name="Bornberg-Bauer E."/>
            <person name="Tobe S.S."/>
        </authorList>
    </citation>
    <scope>NUCLEOTIDE SEQUENCE</scope>
    <source>
        <strain evidence="10">Stay&amp;Tobe</strain>
    </source>
</reference>
<sequence length="234" mass="26699">NRTEATGMRTVHTMTKEKCSYLISIGINYEIVCKRLHVLTTLPTFMASGLDVAIKIIDKTKLDEENLKKIFREIQIMTKLRHPHIIRLYQVMETEKTIYLVTEYASGGEIFDYLVANGRMSENEARRLFHQIVAAVRYCHKRNVVHRDLKAENLLLDSNKDIKLADFGFSNHYQPGQMLSTWCGSPPYAAPELFEGKEYDGPKTDIWSMGVVLYVLVCGALPFDGTTLQSCAQE</sequence>
<dbReference type="Proteomes" id="UP001233999">
    <property type="component" value="Unassembled WGS sequence"/>
</dbReference>
<dbReference type="AlphaFoldDB" id="A0AAD8AAX1"/>
<dbReference type="EC" id="2.7.11.1" evidence="1"/>
<keyword evidence="2" id="KW-0723">Serine/threonine-protein kinase</keyword>
<evidence type="ECO:0000256" key="5">
    <source>
        <dbReference type="ARBA" id="ARBA00022777"/>
    </source>
</evidence>
<keyword evidence="6" id="KW-0067">ATP-binding</keyword>
<dbReference type="GO" id="GO:0050321">
    <property type="term" value="F:tau-protein kinase activity"/>
    <property type="evidence" value="ECO:0007669"/>
    <property type="project" value="TreeGrafter"/>
</dbReference>
<feature type="domain" description="Protein kinase" evidence="9">
    <location>
        <begin position="1"/>
        <end position="234"/>
    </location>
</feature>
<dbReference type="PANTHER" id="PTHR24346">
    <property type="entry name" value="MAP/MICROTUBULE AFFINITY-REGULATING KINASE"/>
    <property type="match status" value="1"/>
</dbReference>
<dbReference type="FunFam" id="3.30.200.20:FF:000003">
    <property type="entry name" value="Non-specific serine/threonine protein kinase"/>
    <property type="match status" value="1"/>
</dbReference>
<dbReference type="InterPro" id="IPR008271">
    <property type="entry name" value="Ser/Thr_kinase_AS"/>
</dbReference>
<organism evidence="10 11">
    <name type="scientific">Diploptera punctata</name>
    <name type="common">Pacific beetle cockroach</name>
    <dbReference type="NCBI Taxonomy" id="6984"/>
    <lineage>
        <taxon>Eukaryota</taxon>
        <taxon>Metazoa</taxon>
        <taxon>Ecdysozoa</taxon>
        <taxon>Arthropoda</taxon>
        <taxon>Hexapoda</taxon>
        <taxon>Insecta</taxon>
        <taxon>Pterygota</taxon>
        <taxon>Neoptera</taxon>
        <taxon>Polyneoptera</taxon>
        <taxon>Dictyoptera</taxon>
        <taxon>Blattodea</taxon>
        <taxon>Blaberoidea</taxon>
        <taxon>Blaberidae</taxon>
        <taxon>Diplopterinae</taxon>
        <taxon>Diploptera</taxon>
    </lineage>
</organism>
<dbReference type="SMART" id="SM00220">
    <property type="entry name" value="S_TKc"/>
    <property type="match status" value="1"/>
</dbReference>
<evidence type="ECO:0000259" key="9">
    <source>
        <dbReference type="PROSITE" id="PS50011"/>
    </source>
</evidence>
<dbReference type="Pfam" id="PF00069">
    <property type="entry name" value="Pkinase"/>
    <property type="match status" value="1"/>
</dbReference>
<dbReference type="GO" id="GO:0005737">
    <property type="term" value="C:cytoplasm"/>
    <property type="evidence" value="ECO:0007669"/>
    <property type="project" value="TreeGrafter"/>
</dbReference>
<evidence type="ECO:0000256" key="8">
    <source>
        <dbReference type="ARBA" id="ARBA00048679"/>
    </source>
</evidence>
<dbReference type="GO" id="GO:0000226">
    <property type="term" value="P:microtubule cytoskeleton organization"/>
    <property type="evidence" value="ECO:0007669"/>
    <property type="project" value="TreeGrafter"/>
</dbReference>
<evidence type="ECO:0000256" key="7">
    <source>
        <dbReference type="ARBA" id="ARBA00047899"/>
    </source>
</evidence>
<dbReference type="InterPro" id="IPR000719">
    <property type="entry name" value="Prot_kinase_dom"/>
</dbReference>
<comment type="catalytic activity">
    <reaction evidence="7">
        <text>L-threonyl-[protein] + ATP = O-phospho-L-threonyl-[protein] + ADP + H(+)</text>
        <dbReference type="Rhea" id="RHEA:46608"/>
        <dbReference type="Rhea" id="RHEA-COMP:11060"/>
        <dbReference type="Rhea" id="RHEA-COMP:11605"/>
        <dbReference type="ChEBI" id="CHEBI:15378"/>
        <dbReference type="ChEBI" id="CHEBI:30013"/>
        <dbReference type="ChEBI" id="CHEBI:30616"/>
        <dbReference type="ChEBI" id="CHEBI:61977"/>
        <dbReference type="ChEBI" id="CHEBI:456216"/>
        <dbReference type="EC" id="2.7.11.1"/>
    </reaction>
</comment>
<dbReference type="GO" id="GO:0005524">
    <property type="term" value="F:ATP binding"/>
    <property type="evidence" value="ECO:0007669"/>
    <property type="project" value="UniProtKB-KW"/>
</dbReference>
<keyword evidence="3" id="KW-0808">Transferase</keyword>
<dbReference type="InterPro" id="IPR011009">
    <property type="entry name" value="Kinase-like_dom_sf"/>
</dbReference>
<dbReference type="EMBL" id="JASPKZ010002318">
    <property type="protein sequence ID" value="KAJ9595731.1"/>
    <property type="molecule type" value="Genomic_DNA"/>
</dbReference>
<evidence type="ECO:0000256" key="2">
    <source>
        <dbReference type="ARBA" id="ARBA00022527"/>
    </source>
</evidence>
<protein>
    <recommendedName>
        <fullName evidence="1">non-specific serine/threonine protein kinase</fullName>
        <ecNumber evidence="1">2.7.11.1</ecNumber>
    </recommendedName>
</protein>
<evidence type="ECO:0000256" key="1">
    <source>
        <dbReference type="ARBA" id="ARBA00012513"/>
    </source>
</evidence>
<comment type="caution">
    <text evidence="10">The sequence shown here is derived from an EMBL/GenBank/DDBJ whole genome shotgun (WGS) entry which is preliminary data.</text>
</comment>
<proteinExistence type="predicted"/>
<name>A0AAD8AAX1_DIPPU</name>
<evidence type="ECO:0000313" key="11">
    <source>
        <dbReference type="Proteomes" id="UP001233999"/>
    </source>
</evidence>
<keyword evidence="11" id="KW-1185">Reference proteome</keyword>
<reference evidence="10" key="2">
    <citation type="submission" date="2023-05" db="EMBL/GenBank/DDBJ databases">
        <authorList>
            <person name="Fouks B."/>
        </authorList>
    </citation>
    <scope>NUCLEOTIDE SEQUENCE</scope>
    <source>
        <strain evidence="10">Stay&amp;Tobe</strain>
        <tissue evidence="10">Testes</tissue>
    </source>
</reference>
<keyword evidence="4" id="KW-0547">Nucleotide-binding</keyword>
<feature type="non-terminal residue" evidence="10">
    <location>
        <position position="234"/>
    </location>
</feature>
<accession>A0AAD8AAX1</accession>
<dbReference type="PROSITE" id="PS00108">
    <property type="entry name" value="PROTEIN_KINASE_ST"/>
    <property type="match status" value="1"/>
</dbReference>
<keyword evidence="5" id="KW-0418">Kinase</keyword>